<dbReference type="Pfam" id="PF00155">
    <property type="entry name" value="Aminotran_1_2"/>
    <property type="match status" value="1"/>
</dbReference>
<comment type="caution">
    <text evidence="10">The sequence shown here is derived from an EMBL/GenBank/DDBJ whole genome shotgun (WGS) entry which is preliminary data.</text>
</comment>
<evidence type="ECO:0000256" key="7">
    <source>
        <dbReference type="ARBA" id="ARBA00047481"/>
    </source>
</evidence>
<protein>
    <recommendedName>
        <fullName evidence="3">histidinol-phosphate transaminase</fullName>
        <ecNumber evidence="3">2.6.1.9</ecNumber>
    </recommendedName>
</protein>
<dbReference type="InterPro" id="IPR015424">
    <property type="entry name" value="PyrdxlP-dep_Trfase"/>
</dbReference>
<evidence type="ECO:0000256" key="5">
    <source>
        <dbReference type="ARBA" id="ARBA00022679"/>
    </source>
</evidence>
<gene>
    <name evidence="10" type="ORF">RJ639_004899</name>
</gene>
<evidence type="ECO:0000256" key="8">
    <source>
        <dbReference type="SAM" id="MobiDB-lite"/>
    </source>
</evidence>
<evidence type="ECO:0000256" key="1">
    <source>
        <dbReference type="ARBA" id="ARBA00001933"/>
    </source>
</evidence>
<evidence type="ECO:0000256" key="4">
    <source>
        <dbReference type="ARBA" id="ARBA00022576"/>
    </source>
</evidence>
<dbReference type="GO" id="GO:0004400">
    <property type="term" value="F:histidinol-phosphate transaminase activity"/>
    <property type="evidence" value="ECO:0007669"/>
    <property type="project" value="UniProtKB-EC"/>
</dbReference>
<name>A0AA88W4W7_9ASTE</name>
<dbReference type="EMBL" id="JAVXUP010000874">
    <property type="protein sequence ID" value="KAK3019448.1"/>
    <property type="molecule type" value="Genomic_DNA"/>
</dbReference>
<dbReference type="GO" id="GO:0030170">
    <property type="term" value="F:pyridoxal phosphate binding"/>
    <property type="evidence" value="ECO:0007669"/>
    <property type="project" value="InterPro"/>
</dbReference>
<evidence type="ECO:0000313" key="10">
    <source>
        <dbReference type="EMBL" id="KAK3019448.1"/>
    </source>
</evidence>
<keyword evidence="11" id="KW-1185">Reference proteome</keyword>
<feature type="region of interest" description="Disordered" evidence="8">
    <location>
        <begin position="53"/>
        <end position="75"/>
    </location>
</feature>
<evidence type="ECO:0000256" key="2">
    <source>
        <dbReference type="ARBA" id="ARBA00005011"/>
    </source>
</evidence>
<evidence type="ECO:0000313" key="11">
    <source>
        <dbReference type="Proteomes" id="UP001188597"/>
    </source>
</evidence>
<dbReference type="PANTHER" id="PTHR42885:SF2">
    <property type="entry name" value="HISTIDINOL-PHOSPHATE AMINOTRANSFERASE"/>
    <property type="match status" value="1"/>
</dbReference>
<reference evidence="10" key="1">
    <citation type="submission" date="2022-12" db="EMBL/GenBank/DDBJ databases">
        <title>Draft genome assemblies for two species of Escallonia (Escalloniales).</title>
        <authorList>
            <person name="Chanderbali A."/>
            <person name="Dervinis C."/>
            <person name="Anghel I."/>
            <person name="Soltis D."/>
            <person name="Soltis P."/>
            <person name="Zapata F."/>
        </authorList>
    </citation>
    <scope>NUCLEOTIDE SEQUENCE</scope>
    <source>
        <strain evidence="10">UCBG64.0493</strain>
        <tissue evidence="10">Leaf</tissue>
    </source>
</reference>
<dbReference type="InterPro" id="IPR015421">
    <property type="entry name" value="PyrdxlP-dep_Trfase_major"/>
</dbReference>
<keyword evidence="6" id="KW-0663">Pyridoxal phosphate</keyword>
<comment type="cofactor">
    <cofactor evidence="1">
        <name>pyridoxal 5'-phosphate</name>
        <dbReference type="ChEBI" id="CHEBI:597326"/>
    </cofactor>
</comment>
<dbReference type="InterPro" id="IPR004839">
    <property type="entry name" value="Aminotransferase_I/II_large"/>
</dbReference>
<proteinExistence type="predicted"/>
<dbReference type="EC" id="2.6.1.9" evidence="3"/>
<dbReference type="AlphaFoldDB" id="A0AA88W4W7"/>
<comment type="pathway">
    <text evidence="2">Amino-acid biosynthesis; L-histidine biosynthesis; L-histidine from 5-phospho-alpha-D-ribose 1-diphosphate: step 7/9.</text>
</comment>
<evidence type="ECO:0000259" key="9">
    <source>
        <dbReference type="Pfam" id="PF00155"/>
    </source>
</evidence>
<accession>A0AA88W4W7</accession>
<dbReference type="Gene3D" id="3.40.640.10">
    <property type="entry name" value="Type I PLP-dependent aspartate aminotransferase-like (Major domain)"/>
    <property type="match status" value="1"/>
</dbReference>
<keyword evidence="4" id="KW-0032">Aminotransferase</keyword>
<sequence length="75" mass="7954">MGGKHENLIVLRTFSKFAGLAGLRVGYGAFPLSIIGNSSCRICGIAKPRLPREGESRVGARTGEALYTSQRSSVS</sequence>
<comment type="catalytic activity">
    <reaction evidence="7">
        <text>L-histidinol phosphate + 2-oxoglutarate = 3-(imidazol-4-yl)-2-oxopropyl phosphate + L-glutamate</text>
        <dbReference type="Rhea" id="RHEA:23744"/>
        <dbReference type="ChEBI" id="CHEBI:16810"/>
        <dbReference type="ChEBI" id="CHEBI:29985"/>
        <dbReference type="ChEBI" id="CHEBI:57766"/>
        <dbReference type="ChEBI" id="CHEBI:57980"/>
        <dbReference type="EC" id="2.6.1.9"/>
    </reaction>
</comment>
<organism evidence="10 11">
    <name type="scientific">Escallonia herrerae</name>
    <dbReference type="NCBI Taxonomy" id="1293975"/>
    <lineage>
        <taxon>Eukaryota</taxon>
        <taxon>Viridiplantae</taxon>
        <taxon>Streptophyta</taxon>
        <taxon>Embryophyta</taxon>
        <taxon>Tracheophyta</taxon>
        <taxon>Spermatophyta</taxon>
        <taxon>Magnoliopsida</taxon>
        <taxon>eudicotyledons</taxon>
        <taxon>Gunneridae</taxon>
        <taxon>Pentapetalae</taxon>
        <taxon>asterids</taxon>
        <taxon>campanulids</taxon>
        <taxon>Escalloniales</taxon>
        <taxon>Escalloniaceae</taxon>
        <taxon>Escallonia</taxon>
    </lineage>
</organism>
<dbReference type="SUPFAM" id="SSF53383">
    <property type="entry name" value="PLP-dependent transferases"/>
    <property type="match status" value="1"/>
</dbReference>
<evidence type="ECO:0000256" key="6">
    <source>
        <dbReference type="ARBA" id="ARBA00022898"/>
    </source>
</evidence>
<evidence type="ECO:0000256" key="3">
    <source>
        <dbReference type="ARBA" id="ARBA00012748"/>
    </source>
</evidence>
<dbReference type="Proteomes" id="UP001188597">
    <property type="component" value="Unassembled WGS sequence"/>
</dbReference>
<feature type="domain" description="Aminotransferase class I/classII large" evidence="9">
    <location>
        <begin position="4"/>
        <end position="30"/>
    </location>
</feature>
<dbReference type="PANTHER" id="PTHR42885">
    <property type="entry name" value="HISTIDINOL-PHOSPHATE AMINOTRANSFERASE-RELATED"/>
    <property type="match status" value="1"/>
</dbReference>
<keyword evidence="5" id="KW-0808">Transferase</keyword>